<evidence type="ECO:0008006" key="5">
    <source>
        <dbReference type="Google" id="ProtNLM"/>
    </source>
</evidence>
<feature type="transmembrane region" description="Helical" evidence="2">
    <location>
        <begin position="152"/>
        <end position="173"/>
    </location>
</feature>
<keyword evidence="4" id="KW-1185">Reference proteome</keyword>
<feature type="coiled-coil region" evidence="1">
    <location>
        <begin position="412"/>
        <end position="486"/>
    </location>
</feature>
<dbReference type="RefSeq" id="WP_190879716.1">
    <property type="nucleotide sequence ID" value="NZ_JACJSK010000034.1"/>
</dbReference>
<sequence>MNTVFILIIIGVAIASLFAEIKSMSDYCQKQCGPTAKAIKILKEHLVSGGNGINLDDKMRGWFLTHFDGEMRGNLFFPAYEGNTAVMLSFPTVLGKPVPRGPVYFAPTLLTALGVLGTFAGIYQGLQGVNLDIQEADTLLKSSTDLLAGMKFAFLTSLWGLGSSSVFMLFLAFGERVRQGRRDSLRSELSKVAFLLTPVRVLTRMAPGTSGGQSNLTAAAIGQAVATEMRSVLRSELSPMVTPLTQLTPEAIAQATRAQLNPAFTSMQGELSSIRELQEKHGQAVDYLVTRLREELIEPVVERLDETAKLTKEASEAVKELKTDLGGITIGLAGAVETIRDFQTETLKDLKQFALDLRGILDQFSRDTNGVLVTVADEIKRAVAESIEAMKEQRKAFARSAAQAAATFVGIREELEKSLDKQAELQKQMLEDAKQSFTYQSEKLKEIGDEAAKVMNHAAENLDATLQNIDEMLQKTRKTVQEELEKFRVEYQTALTKFFGDQNNLLEGTLGKQRDELEEVIAGLQRFFREDAPKMGDSIKEAMEKVQGNLNSRTWL</sequence>
<dbReference type="Proteomes" id="UP000641954">
    <property type="component" value="Unassembled WGS sequence"/>
</dbReference>
<keyword evidence="2" id="KW-1133">Transmembrane helix</keyword>
<organism evidence="3 4">
    <name type="scientific">Planktothricoides raciborskii FACHB-1370</name>
    <dbReference type="NCBI Taxonomy" id="2949576"/>
    <lineage>
        <taxon>Bacteria</taxon>
        <taxon>Bacillati</taxon>
        <taxon>Cyanobacteriota</taxon>
        <taxon>Cyanophyceae</taxon>
        <taxon>Oscillatoriophycideae</taxon>
        <taxon>Oscillatoriales</taxon>
        <taxon>Oscillatoriaceae</taxon>
        <taxon>Planktothricoides</taxon>
    </lineage>
</organism>
<gene>
    <name evidence="3" type="ORF">H6G72_20795</name>
</gene>
<keyword evidence="2" id="KW-0812">Transmembrane</keyword>
<evidence type="ECO:0000256" key="2">
    <source>
        <dbReference type="SAM" id="Phobius"/>
    </source>
</evidence>
<reference evidence="3 4" key="1">
    <citation type="journal article" date="2020" name="ISME J.">
        <title>Comparative genomics reveals insights into cyanobacterial evolution and habitat adaptation.</title>
        <authorList>
            <person name="Chen M.Y."/>
            <person name="Teng W.K."/>
            <person name="Zhao L."/>
            <person name="Hu C.X."/>
            <person name="Zhou Y.K."/>
            <person name="Han B.P."/>
            <person name="Song L.R."/>
            <person name="Shu W.S."/>
        </authorList>
    </citation>
    <scope>NUCLEOTIDE SEQUENCE [LARGE SCALE GENOMIC DNA]</scope>
    <source>
        <strain evidence="3 4">FACHB-1370</strain>
    </source>
</reference>
<keyword evidence="1" id="KW-0175">Coiled coil</keyword>
<keyword evidence="2" id="KW-0472">Membrane</keyword>
<evidence type="ECO:0000313" key="4">
    <source>
        <dbReference type="Proteomes" id="UP000641954"/>
    </source>
</evidence>
<dbReference type="EMBL" id="JACJSK010000034">
    <property type="protein sequence ID" value="MBD2546234.1"/>
    <property type="molecule type" value="Genomic_DNA"/>
</dbReference>
<comment type="caution">
    <text evidence="3">The sequence shown here is derived from an EMBL/GenBank/DDBJ whole genome shotgun (WGS) entry which is preliminary data.</text>
</comment>
<proteinExistence type="predicted"/>
<protein>
    <recommendedName>
        <fullName evidence="5">MotA/TolQ/ExbB proton channel domain-containing protein</fullName>
    </recommendedName>
</protein>
<evidence type="ECO:0000256" key="1">
    <source>
        <dbReference type="SAM" id="Coils"/>
    </source>
</evidence>
<name>A0ABR8EH87_9CYAN</name>
<accession>A0ABR8EH87</accession>
<evidence type="ECO:0000313" key="3">
    <source>
        <dbReference type="EMBL" id="MBD2546234.1"/>
    </source>
</evidence>